<keyword evidence="3" id="KW-1185">Reference proteome</keyword>
<gene>
    <name evidence="2" type="ORF">RSO01_48860</name>
</gene>
<organism evidence="2 3">
    <name type="scientific">Reyranella soli</name>
    <dbReference type="NCBI Taxonomy" id="1230389"/>
    <lineage>
        <taxon>Bacteria</taxon>
        <taxon>Pseudomonadati</taxon>
        <taxon>Pseudomonadota</taxon>
        <taxon>Alphaproteobacteria</taxon>
        <taxon>Hyphomicrobiales</taxon>
        <taxon>Reyranellaceae</taxon>
        <taxon>Reyranella</taxon>
    </lineage>
</organism>
<feature type="transmembrane region" description="Helical" evidence="1">
    <location>
        <begin position="82"/>
        <end position="103"/>
    </location>
</feature>
<feature type="transmembrane region" description="Helical" evidence="1">
    <location>
        <begin position="348"/>
        <end position="370"/>
    </location>
</feature>
<feature type="transmembrane region" description="Helical" evidence="1">
    <location>
        <begin position="202"/>
        <end position="226"/>
    </location>
</feature>
<feature type="transmembrane region" description="Helical" evidence="1">
    <location>
        <begin position="305"/>
        <end position="328"/>
    </location>
</feature>
<evidence type="ECO:0000313" key="2">
    <source>
        <dbReference type="EMBL" id="GEP57720.1"/>
    </source>
</evidence>
<evidence type="ECO:0000256" key="1">
    <source>
        <dbReference type="SAM" id="Phobius"/>
    </source>
</evidence>
<evidence type="ECO:0008006" key="4">
    <source>
        <dbReference type="Google" id="ProtNLM"/>
    </source>
</evidence>
<feature type="transmembrane region" description="Helical" evidence="1">
    <location>
        <begin position="161"/>
        <end position="190"/>
    </location>
</feature>
<feature type="transmembrane region" description="Helical" evidence="1">
    <location>
        <begin position="247"/>
        <end position="263"/>
    </location>
</feature>
<protein>
    <recommendedName>
        <fullName evidence="4">Glycosyltransferase RgtA/B/C/D-like domain-containing protein</fullName>
    </recommendedName>
</protein>
<dbReference type="OrthoDB" id="7374717at2"/>
<dbReference type="Proteomes" id="UP000321058">
    <property type="component" value="Unassembled WGS sequence"/>
</dbReference>
<proteinExistence type="predicted"/>
<evidence type="ECO:0000313" key="3">
    <source>
        <dbReference type="Proteomes" id="UP000321058"/>
    </source>
</evidence>
<feature type="transmembrane region" description="Helical" evidence="1">
    <location>
        <begin position="12"/>
        <end position="35"/>
    </location>
</feature>
<dbReference type="AlphaFoldDB" id="A0A512NFJ4"/>
<comment type="caution">
    <text evidence="2">The sequence shown here is derived from an EMBL/GenBank/DDBJ whole genome shotgun (WGS) entry which is preliminary data.</text>
</comment>
<sequence>MTSAPAAPPPAAYRSVVLLLWALAINATIACRGLFWDGSPFMANILDLGQVHDFYTARAHVDWVTQLPLLLMSELGARDTRLLAMVYSAALFGLPTALYHLALARVKHDAVLLGIVIVVIAAVYLPTCFFIIGEYNTTYAAVVVAMAVTLTGGPRRLSDAVLLCLLGLLAVRSYETMVYLGPLIAAAIVWSMRKDDDPWVRGLMVVAAVAFLAAAIVGLVAIVDYWNHPHFQKVRAMSFDFWQNQQFIIPVIGLAISAVVALLRPSWLRGNGPPLVIAIAATALALTPWYRLAYEHSILYPPAHYLARQAAGVVLAVLLVCMWLQVAWQQRPPEVFTILRLPAVSRRLVLAMTALLLAAAVPDVVLTSLWSDYLGRMRTLVDTREGAIRARDLPLLEWPDKLFAQDWSLPAMSALVSRTPGHAYVLADKDYLSNPPFDPACGTLPHLQGYGWGK</sequence>
<accession>A0A512NFJ4</accession>
<keyword evidence="1" id="KW-0472">Membrane</keyword>
<feature type="transmembrane region" description="Helical" evidence="1">
    <location>
        <begin position="275"/>
        <end position="293"/>
    </location>
</feature>
<feature type="transmembrane region" description="Helical" evidence="1">
    <location>
        <begin position="110"/>
        <end position="132"/>
    </location>
</feature>
<dbReference type="RefSeq" id="WP_147152280.1">
    <property type="nucleotide sequence ID" value="NZ_BKAJ01000086.1"/>
</dbReference>
<dbReference type="EMBL" id="BKAJ01000086">
    <property type="protein sequence ID" value="GEP57720.1"/>
    <property type="molecule type" value="Genomic_DNA"/>
</dbReference>
<keyword evidence="1" id="KW-1133">Transmembrane helix</keyword>
<reference evidence="2 3" key="1">
    <citation type="submission" date="2019-07" db="EMBL/GenBank/DDBJ databases">
        <title>Whole genome shotgun sequence of Reyranella soli NBRC 108950.</title>
        <authorList>
            <person name="Hosoyama A."/>
            <person name="Uohara A."/>
            <person name="Ohji S."/>
            <person name="Ichikawa N."/>
        </authorList>
    </citation>
    <scope>NUCLEOTIDE SEQUENCE [LARGE SCALE GENOMIC DNA]</scope>
    <source>
        <strain evidence="2 3">NBRC 108950</strain>
    </source>
</reference>
<keyword evidence="1" id="KW-0812">Transmembrane</keyword>
<name>A0A512NFJ4_9HYPH</name>